<protein>
    <recommendedName>
        <fullName evidence="3">Aldehyde dehydrogenase</fullName>
    </recommendedName>
</protein>
<dbReference type="OrthoDB" id="310895at2759"/>
<dbReference type="FunFam" id="3.40.605.10:FF:000026">
    <property type="entry name" value="Aldehyde dehydrogenase, putative"/>
    <property type="match status" value="1"/>
</dbReference>
<proteinExistence type="inferred from homology"/>
<dbReference type="STRING" id="1266660.A0A1G4IYD4"/>
<keyword evidence="9" id="KW-1185">Reference proteome</keyword>
<dbReference type="GO" id="GO:0006081">
    <property type="term" value="P:aldehyde metabolic process"/>
    <property type="evidence" value="ECO:0007669"/>
    <property type="project" value="InterPro"/>
</dbReference>
<evidence type="ECO:0000256" key="6">
    <source>
        <dbReference type="RuleBase" id="RU003345"/>
    </source>
</evidence>
<dbReference type="PROSITE" id="PS00687">
    <property type="entry name" value="ALDEHYDE_DEHYDR_GLU"/>
    <property type="match status" value="1"/>
</dbReference>
<name>A0A1G4IYD4_9SACH</name>
<dbReference type="FunFam" id="3.40.605.10:FF:000001">
    <property type="entry name" value="Aldehyde dehydrogenase 1"/>
    <property type="match status" value="1"/>
</dbReference>
<dbReference type="InterPro" id="IPR016161">
    <property type="entry name" value="Ald_DH/histidinol_DH"/>
</dbReference>
<evidence type="ECO:0000256" key="1">
    <source>
        <dbReference type="ARBA" id="ARBA00009986"/>
    </source>
</evidence>
<dbReference type="GO" id="GO:0004030">
    <property type="term" value="F:aldehyde dehydrogenase [NAD(P)+] activity"/>
    <property type="evidence" value="ECO:0007669"/>
    <property type="project" value="UniProtKB-ARBA"/>
</dbReference>
<evidence type="ECO:0000313" key="9">
    <source>
        <dbReference type="Proteomes" id="UP000190274"/>
    </source>
</evidence>
<feature type="active site" evidence="4">
    <location>
        <position position="301"/>
    </location>
</feature>
<dbReference type="PANTHER" id="PTHR11699">
    <property type="entry name" value="ALDEHYDE DEHYDROGENASE-RELATED"/>
    <property type="match status" value="1"/>
</dbReference>
<dbReference type="Pfam" id="PF00171">
    <property type="entry name" value="Aldedh"/>
    <property type="match status" value="1"/>
</dbReference>
<dbReference type="InterPro" id="IPR029510">
    <property type="entry name" value="Ald_DH_CS_GLU"/>
</dbReference>
<dbReference type="SUPFAM" id="SSF53720">
    <property type="entry name" value="ALDH-like"/>
    <property type="match status" value="1"/>
</dbReference>
<dbReference type="GO" id="GO:0046394">
    <property type="term" value="P:carboxylic acid biosynthetic process"/>
    <property type="evidence" value="ECO:0007669"/>
    <property type="project" value="UniProtKB-ARBA"/>
</dbReference>
<dbReference type="Gene3D" id="3.40.309.10">
    <property type="entry name" value="Aldehyde Dehydrogenase, Chain A, domain 2"/>
    <property type="match status" value="1"/>
</dbReference>
<feature type="domain" description="Aldehyde dehydrogenase" evidence="7">
    <location>
        <begin position="29"/>
        <end position="496"/>
    </location>
</feature>
<dbReference type="PROSITE" id="PS00070">
    <property type="entry name" value="ALDEHYDE_DEHYDR_CYS"/>
    <property type="match status" value="1"/>
</dbReference>
<evidence type="ECO:0000256" key="5">
    <source>
        <dbReference type="PROSITE-ProRule" id="PRU10007"/>
    </source>
</evidence>
<dbReference type="EMBL" id="LT598459">
    <property type="protein sequence ID" value="SCU81957.1"/>
    <property type="molecule type" value="Genomic_DNA"/>
</dbReference>
<evidence type="ECO:0000256" key="3">
    <source>
        <dbReference type="PIRNR" id="PIRNR036492"/>
    </source>
</evidence>
<accession>A0A1G4IYD4</accession>
<dbReference type="Proteomes" id="UP000190274">
    <property type="component" value="Chromosome C"/>
</dbReference>
<dbReference type="InterPro" id="IPR016162">
    <property type="entry name" value="Ald_DH_N"/>
</dbReference>
<dbReference type="InterPro" id="IPR015590">
    <property type="entry name" value="Aldehyde_DH_dom"/>
</dbReference>
<feature type="active site" evidence="4 5">
    <location>
        <position position="267"/>
    </location>
</feature>
<gene>
    <name evidence="8" type="ORF">LADA_0C02080G</name>
</gene>
<dbReference type="Gene3D" id="3.40.605.10">
    <property type="entry name" value="Aldehyde Dehydrogenase, Chain A, domain 1"/>
    <property type="match status" value="1"/>
</dbReference>
<evidence type="ECO:0000313" key="8">
    <source>
        <dbReference type="EMBL" id="SCU81957.1"/>
    </source>
</evidence>
<evidence type="ECO:0000259" key="7">
    <source>
        <dbReference type="Pfam" id="PF00171"/>
    </source>
</evidence>
<dbReference type="FunFam" id="3.40.309.10:FF:000012">
    <property type="entry name" value="Betaine aldehyde dehydrogenase"/>
    <property type="match status" value="1"/>
</dbReference>
<comment type="similarity">
    <text evidence="1 3 6">Belongs to the aldehyde dehydrogenase family.</text>
</comment>
<dbReference type="InterPro" id="IPR016160">
    <property type="entry name" value="Ald_DH_CS_CYS"/>
</dbReference>
<evidence type="ECO:0000256" key="4">
    <source>
        <dbReference type="PIRSR" id="PIRSR036492-1"/>
    </source>
</evidence>
<dbReference type="InterPro" id="IPR012394">
    <property type="entry name" value="Aldehyde_DH_NAD(P)"/>
</dbReference>
<sequence length="503" mass="54277">MSLFTEISIPQLNLSYQQPLGLFINNKYVASSDGSHIETVNPATNQPITSFHAASSLDVDRAVAAAREAYESTWSKTSGEYRGALLAKLGRLIDDNKSLLAAIETLDSGKPYHSNALADLDQISQLTTYYAGAADKFSKGQMIPINHDKYAYTVKAPYGVVGQVVPWNYPLAMASWKIQGALAAGNTIVIKPAENTSLSLLYFAQLFKEAGFPPGVVNVLPGLGSVTGQALASHMDIDKIAFTGSTAVGQRVMAAAATSNLKAVTLECGGKSPAVIFEDANLDEAAKWTAAGIFYNSGQNCTANSRLVVQESIYDEFLAKFVDHAEKEWKFGASGDPFDESCTVGPVISKVQFDRIHSYIDHGKTSEKLTIKQLGASETTQPGFFIPPTIFTDVTYDSKLAQEEIFGPVVVVLKFKDYNDAIKTANNSDYGLAAAVFTEDIRKANHFARDIKAGTVWLNSSNDEETSVPFGGYKMSGIGRELGESGMEAYTQTKAVHVNMSKL</sequence>
<organism evidence="8 9">
    <name type="scientific">Lachancea dasiensis</name>
    <dbReference type="NCBI Taxonomy" id="1072105"/>
    <lineage>
        <taxon>Eukaryota</taxon>
        <taxon>Fungi</taxon>
        <taxon>Dikarya</taxon>
        <taxon>Ascomycota</taxon>
        <taxon>Saccharomycotina</taxon>
        <taxon>Saccharomycetes</taxon>
        <taxon>Saccharomycetales</taxon>
        <taxon>Saccharomycetaceae</taxon>
        <taxon>Lachancea</taxon>
    </lineage>
</organism>
<reference evidence="9" key="1">
    <citation type="submission" date="2016-03" db="EMBL/GenBank/DDBJ databases">
        <authorList>
            <person name="Devillers H."/>
        </authorList>
    </citation>
    <scope>NUCLEOTIDE SEQUENCE [LARGE SCALE GENOMIC DNA]</scope>
</reference>
<dbReference type="PIRSF" id="PIRSF036492">
    <property type="entry name" value="ALDH"/>
    <property type="match status" value="1"/>
</dbReference>
<dbReference type="InterPro" id="IPR016163">
    <property type="entry name" value="Ald_DH_C"/>
</dbReference>
<keyword evidence="2 3" id="KW-0560">Oxidoreductase</keyword>
<evidence type="ECO:0000256" key="2">
    <source>
        <dbReference type="ARBA" id="ARBA00023002"/>
    </source>
</evidence>
<dbReference type="AlphaFoldDB" id="A0A1G4IYD4"/>